<evidence type="ECO:0000313" key="6">
    <source>
        <dbReference type="EMBL" id="EDM79540.1"/>
    </source>
</evidence>
<comment type="caution">
    <text evidence="6">The sequence shown here is derived from an EMBL/GenBank/DDBJ whole genome shotgun (WGS) entry which is preliminary data.</text>
</comment>
<accession>A6G3D3</accession>
<dbReference type="Gene3D" id="1.10.510.10">
    <property type="entry name" value="Transferase(Phosphotransferase) domain 1"/>
    <property type="match status" value="1"/>
</dbReference>
<dbReference type="EMBL" id="ABCS01000018">
    <property type="protein sequence ID" value="EDM79540.1"/>
    <property type="molecule type" value="Genomic_DNA"/>
</dbReference>
<keyword evidence="3 6" id="KW-0418">Kinase</keyword>
<dbReference type="PANTHER" id="PTHR43289">
    <property type="entry name" value="MITOGEN-ACTIVATED PROTEIN KINASE KINASE KINASE 20-RELATED"/>
    <property type="match status" value="1"/>
</dbReference>
<sequence length="1067" mass="119936">METRTVVLLGFSDECDRDFLAAHVKWLHGVLKGNEETYYALVNYETRDVFERLASNLNLKFIDFETPEQELELLRKMENCVKTTANSDSADANRKIKRFPRGIRPDAKITYQKLWARLCEAEENAKADGISQEQEQEFSARIRELKRDIATLVSQWRQEPLAPNVELGSIYKLVEIIDGGGDFSTVWKALRGDQPVALKVLNTEHYRDASIIRDFRKSAELLKHVGNNGGAANLVALVERYDEPLSGYWLYAMRHYPEGDLKAAIQNNRLRLREIIDVCKDVGQALIYLHERRIYHLDVNPPNILLDRDTSGRWVGYLADIDIAQELNERTKRQGLIGKFPFIAPELHRPGTERRDPRRDVFSLAATIVCCVNGNPPGLHSEAGLAAAIAKSPVHLRAALTKGCASDPDKRFPSIREFLDALDNSTPEKMLDAVLADNEANQGKLFVSSSDTGRSTQLDACAYAFTAADAVGDIWDAPFEAIAERVKEAPGADFSAQFLGIVHTFRRAAYREGASSVTPESAIVEFVGALRGLSQRLVVADASSDLLVFSQFILGLGFCEAMMYVSARFVDQLGNTATSYITRMGMNALDSYVKGLHDAFTVHGKIVSYLRVWFRAKRRSEVWGEIDEFWHKKSGAPLREAILHTVSFRPFDVGRPQTIILGQVMHWEGWGGTGEFFRSYVATYSRSPICRFLTENVEHTFDWHQKEQSDSSVNFSHRKNFFASAAVKAGDYAAGCAAVLICAELGRPGPTTNVVRIWGDAVGPKRVAEGRLMENIWLYRQRRSDESPLIFDVTVTDGSWPSLKSVETLEPRTQLYRENRTVLWRDLNLAFPGEPRKPGNRWTPAPNSFDCYSCAFSLHQVADRFTQQERITAILAFATRIVRSGGVLCIPDVGFGRFLQVFLLPTNVVDREGGWGGDVFSLTNPGSTTDDHRWRRFVDVASTDDEYGSYIEPGLDDSRAVKVPLPLLNLARGTPNFLYQKGLEIYKTTPYLVVSMSLRELYALDESWLKAMREDEDNTTTGRMRTDARARVINERLTAWSPAARDIVAEVPSKVWELGYELAVSDG</sequence>
<dbReference type="GO" id="GO:0004674">
    <property type="term" value="F:protein serine/threonine kinase activity"/>
    <property type="evidence" value="ECO:0007669"/>
    <property type="project" value="TreeGrafter"/>
</dbReference>
<evidence type="ECO:0000256" key="4">
    <source>
        <dbReference type="ARBA" id="ARBA00022840"/>
    </source>
</evidence>
<evidence type="ECO:0000256" key="3">
    <source>
        <dbReference type="ARBA" id="ARBA00022777"/>
    </source>
</evidence>
<dbReference type="CDD" id="cd14014">
    <property type="entry name" value="STKc_PknB_like"/>
    <property type="match status" value="1"/>
</dbReference>
<dbReference type="AlphaFoldDB" id="A6G3D3"/>
<evidence type="ECO:0000313" key="7">
    <source>
        <dbReference type="Proteomes" id="UP000005801"/>
    </source>
</evidence>
<proteinExistence type="predicted"/>
<dbReference type="PANTHER" id="PTHR43289:SF6">
    <property type="entry name" value="SERINE_THREONINE-PROTEIN KINASE NEKL-3"/>
    <property type="match status" value="1"/>
</dbReference>
<keyword evidence="4" id="KW-0067">ATP-binding</keyword>
<gene>
    <name evidence="6" type="ORF">PPSIR1_20969</name>
</gene>
<keyword evidence="1" id="KW-0808">Transferase</keyword>
<protein>
    <submittedName>
        <fullName evidence="6">Putative two component sensor serine/threonine kinase</fullName>
    </submittedName>
</protein>
<evidence type="ECO:0000256" key="1">
    <source>
        <dbReference type="ARBA" id="ARBA00022679"/>
    </source>
</evidence>
<dbReference type="eggNOG" id="COG0515">
    <property type="taxonomic scope" value="Bacteria"/>
</dbReference>
<dbReference type="InterPro" id="IPR011009">
    <property type="entry name" value="Kinase-like_dom_sf"/>
</dbReference>
<organism evidence="6 7">
    <name type="scientific">Plesiocystis pacifica SIR-1</name>
    <dbReference type="NCBI Taxonomy" id="391625"/>
    <lineage>
        <taxon>Bacteria</taxon>
        <taxon>Pseudomonadati</taxon>
        <taxon>Myxococcota</taxon>
        <taxon>Polyangia</taxon>
        <taxon>Nannocystales</taxon>
        <taxon>Nannocystaceae</taxon>
        <taxon>Plesiocystis</taxon>
    </lineage>
</organism>
<feature type="domain" description="Protein kinase" evidence="5">
    <location>
        <begin position="172"/>
        <end position="447"/>
    </location>
</feature>
<dbReference type="Proteomes" id="UP000005801">
    <property type="component" value="Unassembled WGS sequence"/>
</dbReference>
<dbReference type="PROSITE" id="PS50011">
    <property type="entry name" value="PROTEIN_KINASE_DOM"/>
    <property type="match status" value="1"/>
</dbReference>
<name>A6G3D3_9BACT</name>
<reference evidence="6 7" key="1">
    <citation type="submission" date="2007-06" db="EMBL/GenBank/DDBJ databases">
        <authorList>
            <person name="Shimkets L."/>
            <person name="Ferriera S."/>
            <person name="Johnson J."/>
            <person name="Kravitz S."/>
            <person name="Beeson K."/>
            <person name="Sutton G."/>
            <person name="Rogers Y.-H."/>
            <person name="Friedman R."/>
            <person name="Frazier M."/>
            <person name="Venter J.C."/>
        </authorList>
    </citation>
    <scope>NUCLEOTIDE SEQUENCE [LARGE SCALE GENOMIC DNA]</scope>
    <source>
        <strain evidence="6 7">SIR-1</strain>
    </source>
</reference>
<dbReference type="GO" id="GO:0005524">
    <property type="term" value="F:ATP binding"/>
    <property type="evidence" value="ECO:0007669"/>
    <property type="project" value="UniProtKB-KW"/>
</dbReference>
<keyword evidence="2" id="KW-0547">Nucleotide-binding</keyword>
<dbReference type="InterPro" id="IPR000719">
    <property type="entry name" value="Prot_kinase_dom"/>
</dbReference>
<dbReference type="STRING" id="391625.PPSIR1_20969"/>
<dbReference type="SUPFAM" id="SSF56112">
    <property type="entry name" value="Protein kinase-like (PK-like)"/>
    <property type="match status" value="1"/>
</dbReference>
<dbReference type="Pfam" id="PF00069">
    <property type="entry name" value="Pkinase"/>
    <property type="match status" value="1"/>
</dbReference>
<keyword evidence="7" id="KW-1185">Reference proteome</keyword>
<evidence type="ECO:0000256" key="2">
    <source>
        <dbReference type="ARBA" id="ARBA00022741"/>
    </source>
</evidence>
<evidence type="ECO:0000259" key="5">
    <source>
        <dbReference type="PROSITE" id="PS50011"/>
    </source>
</evidence>